<sequence length="312" mass="36416">MALSTEDKRKVLHNKWFKDVMLANGLTQEHLEGFETFAVRDDDVFVASYPKTGNSGPAHLVWLERSLSEESKDENRNPEKDISTYKRFPFFEMYDLRTQGPVYKTIEAAPSPRLIMTHLPYDLLPRDVRNGKGKVVYVTRNPHDTAVSFFHFSQGNPNLLTWDTFDEFHNNFLGGKVSWGDFYRNVLGYWKHKDDANILFLKYEDMQKDLYKVVVSVADFLGKKFPAESLQRVVDHCRFSVMKNNPRVNYEPLARKGILDFSKSKFMRKGIVGDWKNYFSAQQRETADRLYRQRTLGTGLHFDFEPCEPAKL</sequence>
<evidence type="ECO:0000256" key="3">
    <source>
        <dbReference type="RuleBase" id="RU361155"/>
    </source>
</evidence>
<feature type="domain" description="Sulfotransferase" evidence="4">
    <location>
        <begin position="41"/>
        <end position="297"/>
    </location>
</feature>
<dbReference type="InterPro" id="IPR000863">
    <property type="entry name" value="Sulfotransferase_dom"/>
</dbReference>
<accession>C3Y355</accession>
<dbReference type="InParanoid" id="C3Y355"/>
<evidence type="ECO:0000256" key="2">
    <source>
        <dbReference type="ARBA" id="ARBA00022679"/>
    </source>
</evidence>
<dbReference type="EC" id="2.8.2.-" evidence="3"/>
<dbReference type="SUPFAM" id="SSF52540">
    <property type="entry name" value="P-loop containing nucleoside triphosphate hydrolases"/>
    <property type="match status" value="1"/>
</dbReference>
<dbReference type="eggNOG" id="KOG1584">
    <property type="taxonomic scope" value="Eukaryota"/>
</dbReference>
<keyword evidence="2 3" id="KW-0808">Transferase</keyword>
<proteinExistence type="inferred from homology"/>
<dbReference type="Gene3D" id="3.40.50.300">
    <property type="entry name" value="P-loop containing nucleotide triphosphate hydrolases"/>
    <property type="match status" value="1"/>
</dbReference>
<organism>
    <name type="scientific">Branchiostoma floridae</name>
    <name type="common">Florida lancelet</name>
    <name type="synonym">Amphioxus</name>
    <dbReference type="NCBI Taxonomy" id="7739"/>
    <lineage>
        <taxon>Eukaryota</taxon>
        <taxon>Metazoa</taxon>
        <taxon>Chordata</taxon>
        <taxon>Cephalochordata</taxon>
        <taxon>Leptocardii</taxon>
        <taxon>Amphioxiformes</taxon>
        <taxon>Branchiostomatidae</taxon>
        <taxon>Branchiostoma</taxon>
    </lineage>
</organism>
<gene>
    <name evidence="5" type="ORF">BRAFLDRAFT_281772</name>
</gene>
<dbReference type="EMBL" id="GG666482">
    <property type="protein sequence ID" value="EEN65467.1"/>
    <property type="molecule type" value="Genomic_DNA"/>
</dbReference>
<dbReference type="PANTHER" id="PTHR11783">
    <property type="entry name" value="SULFOTRANSFERASE SULT"/>
    <property type="match status" value="1"/>
</dbReference>
<evidence type="ECO:0000256" key="1">
    <source>
        <dbReference type="ARBA" id="ARBA00005771"/>
    </source>
</evidence>
<comment type="similarity">
    <text evidence="1 3">Belongs to the sulfotransferase 1 family.</text>
</comment>
<dbReference type="FunCoup" id="C3Y355">
    <property type="interactions" value="7"/>
</dbReference>
<dbReference type="GO" id="GO:0008146">
    <property type="term" value="F:sulfotransferase activity"/>
    <property type="evidence" value="ECO:0007669"/>
    <property type="project" value="InterPro"/>
</dbReference>
<dbReference type="AlphaFoldDB" id="C3Y355"/>
<reference evidence="5" key="1">
    <citation type="journal article" date="2008" name="Nature">
        <title>The amphioxus genome and the evolution of the chordate karyotype.</title>
        <authorList>
            <consortium name="US DOE Joint Genome Institute (JGI-PGF)"/>
            <person name="Putnam N.H."/>
            <person name="Butts T."/>
            <person name="Ferrier D.E.K."/>
            <person name="Furlong R.F."/>
            <person name="Hellsten U."/>
            <person name="Kawashima T."/>
            <person name="Robinson-Rechavi M."/>
            <person name="Shoguchi E."/>
            <person name="Terry A."/>
            <person name="Yu J.-K."/>
            <person name="Benito-Gutierrez E.L."/>
            <person name="Dubchak I."/>
            <person name="Garcia-Fernandez J."/>
            <person name="Gibson-Brown J.J."/>
            <person name="Grigoriev I.V."/>
            <person name="Horton A.C."/>
            <person name="de Jong P.J."/>
            <person name="Jurka J."/>
            <person name="Kapitonov V.V."/>
            <person name="Kohara Y."/>
            <person name="Kuroki Y."/>
            <person name="Lindquist E."/>
            <person name="Lucas S."/>
            <person name="Osoegawa K."/>
            <person name="Pennacchio L.A."/>
            <person name="Salamov A.A."/>
            <person name="Satou Y."/>
            <person name="Sauka-Spengler T."/>
            <person name="Schmutz J."/>
            <person name="Shin-I T."/>
            <person name="Toyoda A."/>
            <person name="Bronner-Fraser M."/>
            <person name="Fujiyama A."/>
            <person name="Holland L.Z."/>
            <person name="Holland P.W.H."/>
            <person name="Satoh N."/>
            <person name="Rokhsar D.S."/>
        </authorList>
    </citation>
    <scope>NUCLEOTIDE SEQUENCE [LARGE SCALE GENOMIC DNA]</scope>
    <source>
        <strain evidence="5">S238N-H82</strain>
        <tissue evidence="5">Testes</tissue>
    </source>
</reference>
<name>C3Y355_BRAFL</name>
<evidence type="ECO:0000313" key="5">
    <source>
        <dbReference type="EMBL" id="EEN65467.1"/>
    </source>
</evidence>
<dbReference type="Pfam" id="PF00685">
    <property type="entry name" value="Sulfotransfer_1"/>
    <property type="match status" value="1"/>
</dbReference>
<dbReference type="InterPro" id="IPR027417">
    <property type="entry name" value="P-loop_NTPase"/>
</dbReference>
<protein>
    <recommendedName>
        <fullName evidence="3">Sulfotransferase</fullName>
        <ecNumber evidence="3">2.8.2.-</ecNumber>
    </recommendedName>
</protein>
<evidence type="ECO:0000259" key="4">
    <source>
        <dbReference type="Pfam" id="PF00685"/>
    </source>
</evidence>